<dbReference type="InterPro" id="IPR002110">
    <property type="entry name" value="Ankyrin_rpt"/>
</dbReference>
<dbReference type="PROSITE" id="PS50297">
    <property type="entry name" value="ANK_REP_REGION"/>
    <property type="match status" value="1"/>
</dbReference>
<dbReference type="InterPro" id="IPR036770">
    <property type="entry name" value="Ankyrin_rpt-contain_sf"/>
</dbReference>
<evidence type="ECO:0000313" key="5">
    <source>
        <dbReference type="Proteomes" id="UP000540989"/>
    </source>
</evidence>
<evidence type="ECO:0008006" key="6">
    <source>
        <dbReference type="Google" id="ProtNLM"/>
    </source>
</evidence>
<proteinExistence type="predicted"/>
<evidence type="ECO:0000256" key="3">
    <source>
        <dbReference type="PROSITE-ProRule" id="PRU00023"/>
    </source>
</evidence>
<protein>
    <recommendedName>
        <fullName evidence="6">Ankyrin repeat protein</fullName>
    </recommendedName>
</protein>
<name>A0A7W7ZB82_9BACT</name>
<dbReference type="Pfam" id="PF00023">
    <property type="entry name" value="Ank"/>
    <property type="match status" value="1"/>
</dbReference>
<dbReference type="PANTHER" id="PTHR24189">
    <property type="entry name" value="MYOTROPHIN"/>
    <property type="match status" value="1"/>
</dbReference>
<dbReference type="Gene3D" id="1.25.40.20">
    <property type="entry name" value="Ankyrin repeat-containing domain"/>
    <property type="match status" value="2"/>
</dbReference>
<gene>
    <name evidence="4" type="ORF">HDF16_001370</name>
</gene>
<keyword evidence="2 3" id="KW-0040">ANK repeat</keyword>
<feature type="repeat" description="ANK" evidence="3">
    <location>
        <begin position="288"/>
        <end position="320"/>
    </location>
</feature>
<organism evidence="4 5">
    <name type="scientific">Granulicella aggregans</name>
    <dbReference type="NCBI Taxonomy" id="474949"/>
    <lineage>
        <taxon>Bacteria</taxon>
        <taxon>Pseudomonadati</taxon>
        <taxon>Acidobacteriota</taxon>
        <taxon>Terriglobia</taxon>
        <taxon>Terriglobales</taxon>
        <taxon>Acidobacteriaceae</taxon>
        <taxon>Granulicella</taxon>
    </lineage>
</organism>
<evidence type="ECO:0000313" key="4">
    <source>
        <dbReference type="EMBL" id="MBB5056685.1"/>
    </source>
</evidence>
<evidence type="ECO:0000256" key="2">
    <source>
        <dbReference type="ARBA" id="ARBA00023043"/>
    </source>
</evidence>
<dbReference type="SMART" id="SM00248">
    <property type="entry name" value="ANK"/>
    <property type="match status" value="3"/>
</dbReference>
<comment type="caution">
    <text evidence="4">The sequence shown here is derived from an EMBL/GenBank/DDBJ whole genome shotgun (WGS) entry which is preliminary data.</text>
</comment>
<accession>A0A7W7ZB82</accession>
<keyword evidence="5" id="KW-1185">Reference proteome</keyword>
<dbReference type="PANTHER" id="PTHR24189:SF50">
    <property type="entry name" value="ANKYRIN REPEAT AND SOCS BOX PROTEIN 2"/>
    <property type="match status" value="1"/>
</dbReference>
<dbReference type="PROSITE" id="PS50088">
    <property type="entry name" value="ANK_REPEAT"/>
    <property type="match status" value="1"/>
</dbReference>
<sequence length="421" mass="46416">MPARHFPVRPSLDQLRRQAKDLLRAYRAGDSAAIADFAEFGSPLVGPTTVKLADAQFVLARSYGLPSWPRLVTACRMTVALWRGDLETVRSLVLRDPRLLTEDARGVTGNWGPPLSYAANLGQDAIIEMLRGLGATDLQQAFNRACLQGQVETARKLHAMMGSPTPADGCLVDPAYTLNADGTQFLLEIGARVYDDNGHRLAPVHMVLETDSRNPAARHRILDLYEQYGFKLPDTPLMAIFRGRVDLLEAHLRRDPGLVTRTFTHEEVYPPELGCGDEVNATHGTPLAGATLLHLCADYDELETARLLLDHGMNPDQPAAIDADGFGGHTPLFSTVVSQPNFWINHHGHPSDAPFTRLLLERGANPNARASLRKQLHPGYEIEGTHEYRDVTPLAWGQRFIHQKLVDPAALRLIAERGGHT</sequence>
<dbReference type="EMBL" id="JACHIP010000002">
    <property type="protein sequence ID" value="MBB5056685.1"/>
    <property type="molecule type" value="Genomic_DNA"/>
</dbReference>
<dbReference type="InterPro" id="IPR050745">
    <property type="entry name" value="Multifunctional_regulatory"/>
</dbReference>
<dbReference type="RefSeq" id="WP_184214783.1">
    <property type="nucleotide sequence ID" value="NZ_JACHIP010000002.1"/>
</dbReference>
<dbReference type="SUPFAM" id="SSF48403">
    <property type="entry name" value="Ankyrin repeat"/>
    <property type="match status" value="1"/>
</dbReference>
<dbReference type="Proteomes" id="UP000540989">
    <property type="component" value="Unassembled WGS sequence"/>
</dbReference>
<evidence type="ECO:0000256" key="1">
    <source>
        <dbReference type="ARBA" id="ARBA00022737"/>
    </source>
</evidence>
<reference evidence="4 5" key="1">
    <citation type="submission" date="2020-08" db="EMBL/GenBank/DDBJ databases">
        <title>Genomic Encyclopedia of Type Strains, Phase IV (KMG-V): Genome sequencing to study the core and pangenomes of soil and plant-associated prokaryotes.</title>
        <authorList>
            <person name="Whitman W."/>
        </authorList>
    </citation>
    <scope>NUCLEOTIDE SEQUENCE [LARGE SCALE GENOMIC DNA]</scope>
    <source>
        <strain evidence="4 5">M8UP14</strain>
    </source>
</reference>
<dbReference type="AlphaFoldDB" id="A0A7W7ZB82"/>
<keyword evidence="1" id="KW-0677">Repeat</keyword>